<evidence type="ECO:0000313" key="10">
    <source>
        <dbReference type="Proteomes" id="UP001642487"/>
    </source>
</evidence>
<comment type="subcellular location">
    <subcellularLocation>
        <location evidence="1">Nucleus</location>
    </subcellularLocation>
</comment>
<feature type="domain" description="SANT" evidence="7">
    <location>
        <begin position="170"/>
        <end position="223"/>
    </location>
</feature>
<feature type="domain" description="Myb-like" evidence="6">
    <location>
        <begin position="167"/>
        <end position="219"/>
    </location>
</feature>
<evidence type="ECO:0000256" key="4">
    <source>
        <dbReference type="ARBA" id="ARBA00023163"/>
    </source>
</evidence>
<protein>
    <submittedName>
        <fullName evidence="9">Uncharacterized protein</fullName>
    </submittedName>
</protein>
<dbReference type="EMBL" id="OZ021743">
    <property type="protein sequence ID" value="CAK9330168.1"/>
    <property type="molecule type" value="Genomic_DNA"/>
</dbReference>
<accession>A0ABP0ZBM8</accession>
<dbReference type="InterPro" id="IPR017884">
    <property type="entry name" value="SANT_dom"/>
</dbReference>
<reference evidence="9 10" key="1">
    <citation type="submission" date="2024-03" db="EMBL/GenBank/DDBJ databases">
        <authorList>
            <person name="Gkanogiannis A."/>
            <person name="Becerra Lopez-Lavalle L."/>
        </authorList>
    </citation>
    <scope>NUCLEOTIDE SEQUENCE [LARGE SCALE GENOMIC DNA]</scope>
</reference>
<evidence type="ECO:0000259" key="7">
    <source>
        <dbReference type="PROSITE" id="PS51293"/>
    </source>
</evidence>
<feature type="domain" description="HTH myb-type" evidence="8">
    <location>
        <begin position="167"/>
        <end position="223"/>
    </location>
</feature>
<dbReference type="SMART" id="SM00717">
    <property type="entry name" value="SANT"/>
    <property type="match status" value="1"/>
</dbReference>
<dbReference type="InterPro" id="IPR052245">
    <property type="entry name" value="Plant_Stress_Dev_TF"/>
</dbReference>
<organism evidence="9 10">
    <name type="scientific">Citrullus colocynthis</name>
    <name type="common">colocynth</name>
    <dbReference type="NCBI Taxonomy" id="252529"/>
    <lineage>
        <taxon>Eukaryota</taxon>
        <taxon>Viridiplantae</taxon>
        <taxon>Streptophyta</taxon>
        <taxon>Embryophyta</taxon>
        <taxon>Tracheophyta</taxon>
        <taxon>Spermatophyta</taxon>
        <taxon>Magnoliopsida</taxon>
        <taxon>eudicotyledons</taxon>
        <taxon>Gunneridae</taxon>
        <taxon>Pentapetalae</taxon>
        <taxon>rosids</taxon>
        <taxon>fabids</taxon>
        <taxon>Cucurbitales</taxon>
        <taxon>Cucurbitaceae</taxon>
        <taxon>Benincaseae</taxon>
        <taxon>Citrullus</taxon>
    </lineage>
</organism>
<evidence type="ECO:0000259" key="8">
    <source>
        <dbReference type="PROSITE" id="PS51294"/>
    </source>
</evidence>
<gene>
    <name evidence="9" type="ORF">CITCOLO1_LOCUS22653</name>
</gene>
<dbReference type="SUPFAM" id="SSF46689">
    <property type="entry name" value="Homeodomain-like"/>
    <property type="match status" value="1"/>
</dbReference>
<evidence type="ECO:0000256" key="3">
    <source>
        <dbReference type="ARBA" id="ARBA00023125"/>
    </source>
</evidence>
<keyword evidence="10" id="KW-1185">Reference proteome</keyword>
<keyword evidence="3" id="KW-0238">DNA-binding</keyword>
<dbReference type="PROSITE" id="PS51293">
    <property type="entry name" value="SANT"/>
    <property type="match status" value="1"/>
</dbReference>
<keyword evidence="4" id="KW-0804">Transcription</keyword>
<dbReference type="CDD" id="cd00167">
    <property type="entry name" value="SANT"/>
    <property type="match status" value="1"/>
</dbReference>
<dbReference type="InterPro" id="IPR001005">
    <property type="entry name" value="SANT/Myb"/>
</dbReference>
<evidence type="ECO:0000256" key="1">
    <source>
        <dbReference type="ARBA" id="ARBA00004123"/>
    </source>
</evidence>
<dbReference type="InterPro" id="IPR017930">
    <property type="entry name" value="Myb_dom"/>
</dbReference>
<dbReference type="InterPro" id="IPR009057">
    <property type="entry name" value="Homeodomain-like_sf"/>
</dbReference>
<name>A0ABP0ZBM8_9ROSI</name>
<proteinExistence type="predicted"/>
<evidence type="ECO:0000259" key="6">
    <source>
        <dbReference type="PROSITE" id="PS50090"/>
    </source>
</evidence>
<dbReference type="PROSITE" id="PS51294">
    <property type="entry name" value="HTH_MYB"/>
    <property type="match status" value="1"/>
</dbReference>
<dbReference type="InterPro" id="IPR006447">
    <property type="entry name" value="Myb_dom_plants"/>
</dbReference>
<dbReference type="PANTHER" id="PTHR44191:SF84">
    <property type="entry name" value="F25A4.19 PROTEIN"/>
    <property type="match status" value="1"/>
</dbReference>
<evidence type="ECO:0000313" key="9">
    <source>
        <dbReference type="EMBL" id="CAK9330168.1"/>
    </source>
</evidence>
<evidence type="ECO:0000256" key="2">
    <source>
        <dbReference type="ARBA" id="ARBA00023015"/>
    </source>
</evidence>
<dbReference type="PROSITE" id="PS50090">
    <property type="entry name" value="MYB_LIKE"/>
    <property type="match status" value="1"/>
</dbReference>
<keyword evidence="2" id="KW-0805">Transcription regulation</keyword>
<keyword evidence="5" id="KW-0539">Nucleus</keyword>
<evidence type="ECO:0000256" key="5">
    <source>
        <dbReference type="ARBA" id="ARBA00023242"/>
    </source>
</evidence>
<dbReference type="Proteomes" id="UP001642487">
    <property type="component" value="Chromosome 9"/>
</dbReference>
<dbReference type="NCBIfam" id="TIGR01557">
    <property type="entry name" value="myb_SHAQKYF"/>
    <property type="match status" value="1"/>
</dbReference>
<dbReference type="Gene3D" id="1.10.10.60">
    <property type="entry name" value="Homeodomain-like"/>
    <property type="match status" value="1"/>
</dbReference>
<dbReference type="Pfam" id="PF00249">
    <property type="entry name" value="Myb_DNA-binding"/>
    <property type="match status" value="1"/>
</dbReference>
<sequence length="393" mass="43354">MDVSAPTCTCRVCHIELHLFVLLLLYIHTCFSLPFPSSSISATFPSPLVCFSKPFRRQNRYRCRRHRRFHLIMRSTTAAVNESAAAETGGGSPGEIMLFGVRVVVDSMRKSVSLNNLSQYEQPHDAADVIANNNKNDLVSVNNKDDVAAGYASADDAVPNARGNRERERKRGVPWTEEEHKLFLIGLQQVGKGDWRGISRNFVKTRTPTQVASHAQKYFLRRSNLNRRRRRSSLFDITTDTVTAAPMVEEPVQRQEIPSQSHSFTPSTLPEISKNNVIPIIQTLPLSFGPTPLATPTKNLMEKCGPREVNTENDGSLKLGLADSIFSSNQIPTSTRLNTNSTSAMESLSSSSSSSALSLRLSLTSDQRDASSRHSTFQSIPSFNSGDAIISAA</sequence>
<dbReference type="PANTHER" id="PTHR44191">
    <property type="entry name" value="TRANSCRIPTION FACTOR KUA1"/>
    <property type="match status" value="1"/>
</dbReference>